<dbReference type="NCBIfam" id="TIGR02235">
    <property type="entry name" value="menA_cyano-plnt"/>
    <property type="match status" value="1"/>
</dbReference>
<dbReference type="GO" id="GO:0042372">
    <property type="term" value="P:phylloquinone biosynthetic process"/>
    <property type="evidence" value="ECO:0007669"/>
    <property type="project" value="InterPro"/>
</dbReference>
<keyword evidence="2" id="KW-0808">Transferase</keyword>
<evidence type="ECO:0000256" key="2">
    <source>
        <dbReference type="ARBA" id="ARBA00022679"/>
    </source>
</evidence>
<dbReference type="PANTHER" id="PTHR13929">
    <property type="entry name" value="1,4-DIHYDROXY-2-NAPHTHOATE OCTAPRENYLTRANSFERASE"/>
    <property type="match status" value="1"/>
</dbReference>
<evidence type="ECO:0000256" key="5">
    <source>
        <dbReference type="ARBA" id="ARBA00023136"/>
    </source>
</evidence>
<keyword evidence="3 6" id="KW-0812">Transmembrane</keyword>
<comment type="subcellular location">
    <subcellularLocation>
        <location evidence="1">Membrane</location>
        <topology evidence="1">Multi-pass membrane protein</topology>
    </subcellularLocation>
</comment>
<dbReference type="OrthoDB" id="5263at2759"/>
<dbReference type="InterPro" id="IPR026046">
    <property type="entry name" value="UBIAD1"/>
</dbReference>
<dbReference type="GO" id="GO:0004659">
    <property type="term" value="F:prenyltransferase activity"/>
    <property type="evidence" value="ECO:0007669"/>
    <property type="project" value="InterPro"/>
</dbReference>
<evidence type="ECO:0000256" key="1">
    <source>
        <dbReference type="ARBA" id="ARBA00004141"/>
    </source>
</evidence>
<accession>A0A1S2YI60</accession>
<reference evidence="7" key="1">
    <citation type="journal article" date="2013" name="Nat. Biotechnol.">
        <title>Draft genome sequence of chickpea (Cicer arietinum) provides a resource for trait improvement.</title>
        <authorList>
            <person name="Varshney R.K."/>
            <person name="Song C."/>
            <person name="Saxena R.K."/>
            <person name="Azam S."/>
            <person name="Yu S."/>
            <person name="Sharpe A.G."/>
            <person name="Cannon S."/>
            <person name="Baek J."/>
            <person name="Rosen B.D."/>
            <person name="Tar'an B."/>
            <person name="Millan T."/>
            <person name="Zhang X."/>
            <person name="Ramsay L.D."/>
            <person name="Iwata A."/>
            <person name="Wang Y."/>
            <person name="Nelson W."/>
            <person name="Farmer A.D."/>
            <person name="Gaur P.M."/>
            <person name="Soderlund C."/>
            <person name="Penmetsa R.V."/>
            <person name="Xu C."/>
            <person name="Bharti A.K."/>
            <person name="He W."/>
            <person name="Winter P."/>
            <person name="Zhao S."/>
            <person name="Hane J.K."/>
            <person name="Carrasquilla-Garcia N."/>
            <person name="Condie J.A."/>
            <person name="Upadhyaya H.D."/>
            <person name="Luo M.C."/>
            <person name="Thudi M."/>
            <person name="Gowda C.L."/>
            <person name="Singh N.P."/>
            <person name="Lichtenzveig J."/>
            <person name="Gali K.K."/>
            <person name="Rubio J."/>
            <person name="Nadarajan N."/>
            <person name="Dolezel J."/>
            <person name="Bansal K.C."/>
            <person name="Xu X."/>
            <person name="Edwards D."/>
            <person name="Zhang G."/>
            <person name="Kahl G."/>
            <person name="Gil J."/>
            <person name="Singh K.B."/>
            <person name="Datta S.K."/>
            <person name="Jackson S.A."/>
            <person name="Wang J."/>
            <person name="Cook D.R."/>
        </authorList>
    </citation>
    <scope>NUCLEOTIDE SEQUENCE [LARGE SCALE GENOMIC DNA]</scope>
    <source>
        <strain evidence="7">cv. CDC Frontier</strain>
    </source>
</reference>
<evidence type="ECO:0000256" key="6">
    <source>
        <dbReference type="SAM" id="Phobius"/>
    </source>
</evidence>
<dbReference type="CDD" id="cd13962">
    <property type="entry name" value="PT_UbiA_UBIAD1"/>
    <property type="match status" value="1"/>
</dbReference>
<dbReference type="KEGG" id="cam:101504086"/>
<dbReference type="Proteomes" id="UP000087171">
    <property type="component" value="Chromosome Ca6"/>
</dbReference>
<dbReference type="Pfam" id="PF01040">
    <property type="entry name" value="UbiA"/>
    <property type="match status" value="1"/>
</dbReference>
<protein>
    <submittedName>
        <fullName evidence="8">2-carboxy-1,4-naphthoquinone phytyltransferase, chloroplastic</fullName>
    </submittedName>
</protein>
<organism evidence="7 8">
    <name type="scientific">Cicer arietinum</name>
    <name type="common">Chickpea</name>
    <name type="synonym">Garbanzo</name>
    <dbReference type="NCBI Taxonomy" id="3827"/>
    <lineage>
        <taxon>Eukaryota</taxon>
        <taxon>Viridiplantae</taxon>
        <taxon>Streptophyta</taxon>
        <taxon>Embryophyta</taxon>
        <taxon>Tracheophyta</taxon>
        <taxon>Spermatophyta</taxon>
        <taxon>Magnoliopsida</taxon>
        <taxon>eudicotyledons</taxon>
        <taxon>Gunneridae</taxon>
        <taxon>Pentapetalae</taxon>
        <taxon>rosids</taxon>
        <taxon>fabids</taxon>
        <taxon>Fabales</taxon>
        <taxon>Fabaceae</taxon>
        <taxon>Papilionoideae</taxon>
        <taxon>50 kb inversion clade</taxon>
        <taxon>NPAAA clade</taxon>
        <taxon>Hologalegina</taxon>
        <taxon>IRL clade</taxon>
        <taxon>Cicereae</taxon>
        <taxon>Cicer</taxon>
    </lineage>
</organism>
<feature type="transmembrane region" description="Helical" evidence="6">
    <location>
        <begin position="330"/>
        <end position="348"/>
    </location>
</feature>
<name>A0A1S2YI60_CICAR</name>
<dbReference type="PaxDb" id="3827-XP_004504820.1"/>
<proteinExistence type="inferred from homology"/>
<dbReference type="RefSeq" id="XP_004504820.1">
    <property type="nucleotide sequence ID" value="XM_004504763.3"/>
</dbReference>
<dbReference type="eggNOG" id="KOG4581">
    <property type="taxonomic scope" value="Eukaryota"/>
</dbReference>
<dbReference type="InterPro" id="IPR011937">
    <property type="entry name" value="DHNA_phytyltransferase_MenA"/>
</dbReference>
<feature type="transmembrane region" description="Helical" evidence="6">
    <location>
        <begin position="255"/>
        <end position="275"/>
    </location>
</feature>
<evidence type="ECO:0000313" key="8">
    <source>
        <dbReference type="RefSeq" id="XP_004504820.1"/>
    </source>
</evidence>
<evidence type="ECO:0000313" key="7">
    <source>
        <dbReference type="Proteomes" id="UP000087171"/>
    </source>
</evidence>
<dbReference type="GO" id="GO:0016020">
    <property type="term" value="C:membrane"/>
    <property type="evidence" value="ECO:0007669"/>
    <property type="project" value="UniProtKB-SubCell"/>
</dbReference>
<dbReference type="STRING" id="3827.A0A1S2YI60"/>
<feature type="transmembrane region" description="Helical" evidence="6">
    <location>
        <begin position="197"/>
        <end position="217"/>
    </location>
</feature>
<reference evidence="8" key="2">
    <citation type="submission" date="2025-08" db="UniProtKB">
        <authorList>
            <consortium name="RefSeq"/>
        </authorList>
    </citation>
    <scope>IDENTIFICATION</scope>
    <source>
        <tissue evidence="8">Etiolated seedlings</tissue>
    </source>
</reference>
<feature type="transmembrane region" description="Helical" evidence="6">
    <location>
        <begin position="169"/>
        <end position="190"/>
    </location>
</feature>
<keyword evidence="7" id="KW-1185">Reference proteome</keyword>
<dbReference type="AlphaFoldDB" id="A0A1S2YI60"/>
<keyword evidence="5 6" id="KW-0472">Membrane</keyword>
<dbReference type="PANTHER" id="PTHR13929:SF0">
    <property type="entry name" value="UBIA PRENYLTRANSFERASE DOMAIN-CONTAINING PROTEIN 1"/>
    <property type="match status" value="1"/>
</dbReference>
<feature type="transmembrane region" description="Helical" evidence="6">
    <location>
        <begin position="122"/>
        <end position="141"/>
    </location>
</feature>
<dbReference type="GeneID" id="101504086"/>
<evidence type="ECO:0000256" key="3">
    <source>
        <dbReference type="ARBA" id="ARBA00022692"/>
    </source>
</evidence>
<evidence type="ECO:0000256" key="4">
    <source>
        <dbReference type="ARBA" id="ARBA00022989"/>
    </source>
</evidence>
<gene>
    <name evidence="8" type="primary">LOC101504086</name>
</gene>
<dbReference type="HAMAP" id="MF_01938">
    <property type="entry name" value="MenA_2"/>
    <property type="match status" value="1"/>
</dbReference>
<keyword evidence="4 6" id="KW-1133">Transmembrane helix</keyword>
<dbReference type="InterPro" id="IPR000537">
    <property type="entry name" value="UbiA_prenyltransferase"/>
</dbReference>
<feature type="transmembrane region" description="Helical" evidence="6">
    <location>
        <begin position="368"/>
        <end position="386"/>
    </location>
</feature>
<feature type="transmembrane region" description="Helical" evidence="6">
    <location>
        <begin position="223"/>
        <end position="243"/>
    </location>
</feature>
<sequence length="393" mass="43387">MAATCCNLTHASSFLNNHLFYFKRCHFISKSSKCTINVEKVLHRRCRGKLQVQRRHQRVCCNGIVELTSSSRFEDVGEEIEEDISMETLIWRAIKLPIYSVALVPLTVGSAAAYLQTGMFSAKCYFVLLASSVLVITWLNLSNDVYDFDTGVDKNKKESVVNLVGSRTGIFVVSYLCLALGFAGLSWAAVEARNTRSVLFLTCAIICGYIYQCPPFRLSYQGLGEPLCFAAFGPFATTAFYLVQGSSSVRNNFPLSGTVLSASILVGFTTSLILFCSHFHQVDGDKEVGKLSPLVRLGTEKGAEVVKVAVLMLYALLVAFGLSKILPLTCIFLCALTLPVGNLVVRFVQDNHKDKNKIFMAKYFCVRLHALFGAALAFGLVLARMVNTRLLLR</sequence>